<dbReference type="GO" id="GO:0008840">
    <property type="term" value="F:4-hydroxy-tetrahydrodipicolinate synthase activity"/>
    <property type="evidence" value="ECO:0007669"/>
    <property type="project" value="UniProtKB-UniRule"/>
</dbReference>
<evidence type="ECO:0000256" key="4">
    <source>
        <dbReference type="ARBA" id="ARBA00012086"/>
    </source>
</evidence>
<evidence type="ECO:0000256" key="10">
    <source>
        <dbReference type="ARBA" id="ARBA00023270"/>
    </source>
</evidence>
<sequence length="294" mass="31748">MIFNGSAVALVTPMTEMGQVDYPKLMDLVDWHIQSGTKALIINGTTGEAATLGWSEQCQILEAVLARADKKIPIIAGTGSNATEIAIQQTQGVEKLGVDGCLIVTPYYNKPTQAGLLLHFKSIAHKTSLPILLYNVPSRTACDLKPETVAELAEMPNIVGIKEATGDLDRIEKLRAMLSKSFLLLSGDDATSLDFILAGGDGVISVTANVLPALMSQMCEYALKGEKENAKQIDQKMQKMHQSLFLESNPIPVKWLLHKLGKIGPGIRLPLTPLSVQYHDSLAQALKVVGAYDV</sequence>
<comment type="function">
    <text evidence="1 12">Catalyzes the condensation of (S)-aspartate-beta-semialdehyde [(S)-ASA] and pyruvate to 4-hydroxy-tetrahydrodipicolinate (HTPA).</text>
</comment>
<dbReference type="PRINTS" id="PR00146">
    <property type="entry name" value="DHPICSNTHASE"/>
</dbReference>
<evidence type="ECO:0000256" key="7">
    <source>
        <dbReference type="ARBA" id="ARBA00022915"/>
    </source>
</evidence>
<dbReference type="InterPro" id="IPR020624">
    <property type="entry name" value="Schiff_base-form_aldolases_CS"/>
</dbReference>
<keyword evidence="6 12" id="KW-0028">Amino-acid biosynthesis</keyword>
<dbReference type="InterPro" id="IPR002220">
    <property type="entry name" value="DapA-like"/>
</dbReference>
<dbReference type="HAMAP" id="MF_00418">
    <property type="entry name" value="DapA"/>
    <property type="match status" value="1"/>
</dbReference>
<dbReference type="PATRIC" id="fig|1590042.3.peg.611"/>
<reference evidence="16" key="1">
    <citation type="submission" date="2015-09" db="EMBL/GenBank/DDBJ databases">
        <title>Draft Genome Sequences of Two Novel Amoeba-resistant Intranuclear Bacteria, Candidatus Berkiella cookevillensis and Candidatus Berkiella aquae.</title>
        <authorList>
            <person name="Mehari Y.T."/>
            <person name="Arivett B.A."/>
            <person name="Farone A.L."/>
            <person name="Gunderson J.H."/>
            <person name="Farone M.B."/>
        </authorList>
    </citation>
    <scope>NUCLEOTIDE SEQUENCE [LARGE SCALE GENOMIC DNA]</scope>
    <source>
        <strain evidence="16">CC99</strain>
    </source>
</reference>
<evidence type="ECO:0000256" key="1">
    <source>
        <dbReference type="ARBA" id="ARBA00003294"/>
    </source>
</evidence>
<comment type="caution">
    <text evidence="16">The sequence shown here is derived from an EMBL/GenBank/DDBJ whole genome shotgun (WGS) entry which is preliminary data.</text>
</comment>
<dbReference type="PROSITE" id="PS00665">
    <property type="entry name" value="DHDPS_1"/>
    <property type="match status" value="1"/>
</dbReference>
<name>A0A0Q9YGA3_9GAMM</name>
<evidence type="ECO:0000256" key="6">
    <source>
        <dbReference type="ARBA" id="ARBA00022605"/>
    </source>
</evidence>
<evidence type="ECO:0000256" key="9">
    <source>
        <dbReference type="ARBA" id="ARBA00023239"/>
    </source>
</evidence>
<evidence type="ECO:0000256" key="13">
    <source>
        <dbReference type="PIRNR" id="PIRNR001365"/>
    </source>
</evidence>
<feature type="active site" description="Proton donor/acceptor" evidence="12 14">
    <location>
        <position position="134"/>
    </location>
</feature>
<feature type="binding site" evidence="12 15">
    <location>
        <position position="46"/>
    </location>
    <ligand>
        <name>pyruvate</name>
        <dbReference type="ChEBI" id="CHEBI:15361"/>
    </ligand>
</feature>
<dbReference type="Gene3D" id="3.20.20.70">
    <property type="entry name" value="Aldolase class I"/>
    <property type="match status" value="1"/>
</dbReference>
<dbReference type="InterPro" id="IPR005263">
    <property type="entry name" value="DapA"/>
</dbReference>
<gene>
    <name evidence="16" type="primary">dapA_1</name>
    <name evidence="12" type="synonym">dapA</name>
    <name evidence="16" type="ORF">CC99x_00594</name>
</gene>
<proteinExistence type="inferred from homology"/>
<dbReference type="SUPFAM" id="SSF51569">
    <property type="entry name" value="Aldolase"/>
    <property type="match status" value="1"/>
</dbReference>
<feature type="active site" description="Schiff-base intermediate with substrate" evidence="12 14">
    <location>
        <position position="162"/>
    </location>
</feature>
<evidence type="ECO:0000313" key="16">
    <source>
        <dbReference type="EMBL" id="KRG19581.1"/>
    </source>
</evidence>
<keyword evidence="8 12" id="KW-0457">Lysine biosynthesis</keyword>
<comment type="caution">
    <text evidence="12">Was originally thought to be a dihydrodipicolinate synthase (DHDPS), catalyzing the condensation of (S)-aspartate-beta-semialdehyde [(S)-ASA] and pyruvate to dihydrodipicolinate (DHDP). However, it was shown in E.coli that the product of the enzymatic reaction is not dihydrodipicolinate but in fact (4S)-4-hydroxy-2,3,4,5-tetrahydro-(2S)-dipicolinic acid (HTPA), and that the consecutive dehydration reaction leading to DHDP is not spontaneous but catalyzed by DapB.</text>
</comment>
<dbReference type="SMART" id="SM01130">
    <property type="entry name" value="DHDPS"/>
    <property type="match status" value="1"/>
</dbReference>
<feature type="site" description="Part of a proton relay during catalysis" evidence="12">
    <location>
        <position position="108"/>
    </location>
</feature>
<dbReference type="PANTHER" id="PTHR12128">
    <property type="entry name" value="DIHYDRODIPICOLINATE SYNTHASE"/>
    <property type="match status" value="1"/>
</dbReference>
<evidence type="ECO:0000256" key="11">
    <source>
        <dbReference type="ARBA" id="ARBA00047836"/>
    </source>
</evidence>
<comment type="similarity">
    <text evidence="3 12 13">Belongs to the DapA family.</text>
</comment>
<feature type="binding site" evidence="12 15">
    <location>
        <position position="204"/>
    </location>
    <ligand>
        <name>pyruvate</name>
        <dbReference type="ChEBI" id="CHEBI:15361"/>
    </ligand>
</feature>
<evidence type="ECO:0000256" key="15">
    <source>
        <dbReference type="PIRSR" id="PIRSR001365-2"/>
    </source>
</evidence>
<evidence type="ECO:0000256" key="8">
    <source>
        <dbReference type="ARBA" id="ARBA00023154"/>
    </source>
</evidence>
<evidence type="ECO:0000256" key="2">
    <source>
        <dbReference type="ARBA" id="ARBA00005120"/>
    </source>
</evidence>
<dbReference type="PROSITE" id="PS00666">
    <property type="entry name" value="DHDPS_2"/>
    <property type="match status" value="1"/>
</dbReference>
<dbReference type="PIRSF" id="PIRSF001365">
    <property type="entry name" value="DHDPS"/>
    <property type="match status" value="1"/>
</dbReference>
<dbReference type="UniPathway" id="UPA00034">
    <property type="reaction ID" value="UER00017"/>
</dbReference>
<dbReference type="Pfam" id="PF00701">
    <property type="entry name" value="DHDPS"/>
    <property type="match status" value="1"/>
</dbReference>
<evidence type="ECO:0000256" key="14">
    <source>
        <dbReference type="PIRSR" id="PIRSR001365-1"/>
    </source>
</evidence>
<dbReference type="STRING" id="437022.CC99x_00594"/>
<keyword evidence="10 12" id="KW-0704">Schiff base</keyword>
<dbReference type="EMBL" id="LKHV01000002">
    <property type="protein sequence ID" value="KRG19581.1"/>
    <property type="molecule type" value="Genomic_DNA"/>
</dbReference>
<dbReference type="GO" id="GO:0009089">
    <property type="term" value="P:lysine biosynthetic process via diaminopimelate"/>
    <property type="evidence" value="ECO:0007669"/>
    <property type="project" value="UniProtKB-UniRule"/>
</dbReference>
<evidence type="ECO:0000256" key="5">
    <source>
        <dbReference type="ARBA" id="ARBA00022490"/>
    </source>
</evidence>
<dbReference type="GO" id="GO:0019877">
    <property type="term" value="P:diaminopimelate biosynthetic process"/>
    <property type="evidence" value="ECO:0007669"/>
    <property type="project" value="UniProtKB-UniRule"/>
</dbReference>
<keyword evidence="5 12" id="KW-0963">Cytoplasm</keyword>
<dbReference type="InterPro" id="IPR020625">
    <property type="entry name" value="Schiff_base-form_aldolases_AS"/>
</dbReference>
<dbReference type="EC" id="4.3.3.7" evidence="4 12"/>
<comment type="catalytic activity">
    <reaction evidence="11 12">
        <text>L-aspartate 4-semialdehyde + pyruvate = (2S,4S)-4-hydroxy-2,3,4,5-tetrahydrodipicolinate + H2O + H(+)</text>
        <dbReference type="Rhea" id="RHEA:34171"/>
        <dbReference type="ChEBI" id="CHEBI:15361"/>
        <dbReference type="ChEBI" id="CHEBI:15377"/>
        <dbReference type="ChEBI" id="CHEBI:15378"/>
        <dbReference type="ChEBI" id="CHEBI:67139"/>
        <dbReference type="ChEBI" id="CHEBI:537519"/>
        <dbReference type="EC" id="4.3.3.7"/>
    </reaction>
</comment>
<comment type="pathway">
    <text evidence="2 12">Amino-acid biosynthesis; L-lysine biosynthesis via DAP pathway; (S)-tetrahydrodipicolinate from L-aspartate: step 3/4.</text>
</comment>
<dbReference type="InterPro" id="IPR013785">
    <property type="entry name" value="Aldolase_TIM"/>
</dbReference>
<accession>A0A0Q9YGA3</accession>
<protein>
    <recommendedName>
        <fullName evidence="4 12">4-hydroxy-tetrahydrodipicolinate synthase</fullName>
        <shortName evidence="12">HTPA synthase</shortName>
        <ecNumber evidence="4 12">4.3.3.7</ecNumber>
    </recommendedName>
</protein>
<comment type="subcellular location">
    <subcellularLocation>
        <location evidence="12">Cytoplasm</location>
    </subcellularLocation>
</comment>
<comment type="subunit">
    <text evidence="12">Homotetramer; dimer of dimers.</text>
</comment>
<dbReference type="RefSeq" id="WP_235528050.1">
    <property type="nucleotide sequence ID" value="NZ_LKHV02000001.1"/>
</dbReference>
<dbReference type="AlphaFoldDB" id="A0A0Q9YGA3"/>
<dbReference type="PANTHER" id="PTHR12128:SF66">
    <property type="entry name" value="4-HYDROXY-2-OXOGLUTARATE ALDOLASE, MITOCHONDRIAL"/>
    <property type="match status" value="1"/>
</dbReference>
<evidence type="ECO:0000256" key="3">
    <source>
        <dbReference type="ARBA" id="ARBA00007592"/>
    </source>
</evidence>
<evidence type="ECO:0000256" key="12">
    <source>
        <dbReference type="HAMAP-Rule" id="MF_00418"/>
    </source>
</evidence>
<dbReference type="GO" id="GO:0005829">
    <property type="term" value="C:cytosol"/>
    <property type="evidence" value="ECO:0007669"/>
    <property type="project" value="TreeGrafter"/>
</dbReference>
<feature type="site" description="Part of a proton relay during catalysis" evidence="12">
    <location>
        <position position="45"/>
    </location>
</feature>
<keyword evidence="9 12" id="KW-0456">Lyase</keyword>
<dbReference type="NCBIfam" id="TIGR00674">
    <property type="entry name" value="dapA"/>
    <property type="match status" value="1"/>
</dbReference>
<keyword evidence="7 12" id="KW-0220">Diaminopimelate biosynthesis</keyword>
<organism evidence="16">
    <name type="scientific">Candidatus Berkiella cookevillensis</name>
    <dbReference type="NCBI Taxonomy" id="437022"/>
    <lineage>
        <taxon>Bacteria</taxon>
        <taxon>Pseudomonadati</taxon>
        <taxon>Pseudomonadota</taxon>
        <taxon>Gammaproteobacteria</taxon>
        <taxon>Candidatus Berkiellales</taxon>
        <taxon>Candidatus Berkiellaceae</taxon>
        <taxon>Candidatus Berkiella</taxon>
    </lineage>
</organism>
<dbReference type="CDD" id="cd00950">
    <property type="entry name" value="DHDPS"/>
    <property type="match status" value="1"/>
</dbReference>